<feature type="transmembrane region" description="Helical" evidence="2">
    <location>
        <begin position="360"/>
        <end position="379"/>
    </location>
</feature>
<evidence type="ECO:0000313" key="3">
    <source>
        <dbReference type="EMBL" id="KAE8356091.1"/>
    </source>
</evidence>
<feature type="transmembrane region" description="Helical" evidence="2">
    <location>
        <begin position="111"/>
        <end position="128"/>
    </location>
</feature>
<evidence type="ECO:0000313" key="4">
    <source>
        <dbReference type="Proteomes" id="UP000327118"/>
    </source>
</evidence>
<feature type="transmembrane region" description="Helical" evidence="2">
    <location>
        <begin position="254"/>
        <end position="274"/>
    </location>
</feature>
<accession>A0A5N6ZEJ6</accession>
<organism evidence="3 4">
    <name type="scientific">Aspergillus coremiiformis</name>
    <dbReference type="NCBI Taxonomy" id="138285"/>
    <lineage>
        <taxon>Eukaryota</taxon>
        <taxon>Fungi</taxon>
        <taxon>Dikarya</taxon>
        <taxon>Ascomycota</taxon>
        <taxon>Pezizomycotina</taxon>
        <taxon>Eurotiomycetes</taxon>
        <taxon>Eurotiomycetidae</taxon>
        <taxon>Eurotiales</taxon>
        <taxon>Aspergillaceae</taxon>
        <taxon>Aspergillus</taxon>
        <taxon>Aspergillus subgen. Circumdati</taxon>
    </lineage>
</organism>
<protein>
    <submittedName>
        <fullName evidence="3">Uncharacterized protein</fullName>
    </submittedName>
</protein>
<sequence>MGSLDVVLASAASVFTQYDPNSTRGSLKEAFARCLIQRIHVSIKKPNLSYNFHLFIFHLFIFHYHLAQTALLAYFFLLKANAMPPIPRDVGFDPLLTAKSLIDQWTAPKEIFTILFLVTGNIIAWASAQLAGGILTPVLFSFGWVSYVLTILIPAIRKSNLMPPPTPDAGCKVINGSNGYKRQNESWILGRMVRDFDHWAARAVKEKTTELVDRKWAEVKTNNPNAARPPVAGLVVAIYKPSETKPHGVVKRDFLYWSSIFTMVVQLGIAAIPLGLWGNWGILLVTACGNVLALGTSSLPQWKAEKWACRDRAQDTYVLTKSNGSQHAIVILGNGRGFNLDDLAAGPNHLHYPSGALRKVFFVGILILWLGLLITAAGLTSNTWFLLATGGLGLAQNYIVSDIARTPEAFGIPLDYVEVFGEMNVMDTLLEVERHYPRLGRSISSEFFPGNLRPEEVRVWEEFDRAPDATAPDARAPDARAPDATAPDARAPDTRAPDARAPDARAPDARAPDARAPDARAPDARAPDARAPDATAPDARAPDTRAPDATAPDA</sequence>
<feature type="region of interest" description="Disordered" evidence="1">
    <location>
        <begin position="467"/>
        <end position="554"/>
    </location>
</feature>
<name>A0A5N6ZEJ6_9EURO</name>
<evidence type="ECO:0000256" key="2">
    <source>
        <dbReference type="SAM" id="Phobius"/>
    </source>
</evidence>
<gene>
    <name evidence="3" type="ORF">BDV28DRAFT_145590</name>
</gene>
<dbReference type="OrthoDB" id="1937642at2759"/>
<feature type="transmembrane region" description="Helical" evidence="2">
    <location>
        <begin position="280"/>
        <end position="302"/>
    </location>
</feature>
<dbReference type="AlphaFoldDB" id="A0A5N6ZEJ6"/>
<dbReference type="Proteomes" id="UP000327118">
    <property type="component" value="Unassembled WGS sequence"/>
</dbReference>
<keyword evidence="2" id="KW-0812">Transmembrane</keyword>
<dbReference type="EMBL" id="ML739043">
    <property type="protein sequence ID" value="KAE8356091.1"/>
    <property type="molecule type" value="Genomic_DNA"/>
</dbReference>
<feature type="compositionally biased region" description="Basic and acidic residues" evidence="1">
    <location>
        <begin position="490"/>
        <end position="531"/>
    </location>
</feature>
<reference evidence="4" key="1">
    <citation type="submission" date="2019-04" db="EMBL/GenBank/DDBJ databases">
        <title>Friends and foes A comparative genomics studyof 23 Aspergillus species from section Flavi.</title>
        <authorList>
            <consortium name="DOE Joint Genome Institute"/>
            <person name="Kjaerbolling I."/>
            <person name="Vesth T."/>
            <person name="Frisvad J.C."/>
            <person name="Nybo J.L."/>
            <person name="Theobald S."/>
            <person name="Kildgaard S."/>
            <person name="Isbrandt T."/>
            <person name="Kuo A."/>
            <person name="Sato A."/>
            <person name="Lyhne E.K."/>
            <person name="Kogle M.E."/>
            <person name="Wiebenga A."/>
            <person name="Kun R.S."/>
            <person name="Lubbers R.J."/>
            <person name="Makela M.R."/>
            <person name="Barry K."/>
            <person name="Chovatia M."/>
            <person name="Clum A."/>
            <person name="Daum C."/>
            <person name="Haridas S."/>
            <person name="He G."/>
            <person name="LaButti K."/>
            <person name="Lipzen A."/>
            <person name="Mondo S."/>
            <person name="Riley R."/>
            <person name="Salamov A."/>
            <person name="Simmons B.A."/>
            <person name="Magnuson J.K."/>
            <person name="Henrissat B."/>
            <person name="Mortensen U.H."/>
            <person name="Larsen T.O."/>
            <person name="Devries R.P."/>
            <person name="Grigoriev I.V."/>
            <person name="Machida M."/>
            <person name="Baker S.E."/>
            <person name="Andersen M.R."/>
        </authorList>
    </citation>
    <scope>NUCLEOTIDE SEQUENCE [LARGE SCALE GENOMIC DNA]</scope>
    <source>
        <strain evidence="4">CBS 553.77</strain>
    </source>
</reference>
<keyword evidence="2" id="KW-0472">Membrane</keyword>
<proteinExistence type="predicted"/>
<evidence type="ECO:0000256" key="1">
    <source>
        <dbReference type="SAM" id="MobiDB-lite"/>
    </source>
</evidence>
<feature type="transmembrane region" description="Helical" evidence="2">
    <location>
        <begin position="134"/>
        <end position="156"/>
    </location>
</feature>
<keyword evidence="2" id="KW-1133">Transmembrane helix</keyword>
<feature type="transmembrane region" description="Helical" evidence="2">
    <location>
        <begin position="55"/>
        <end position="78"/>
    </location>
</feature>
<keyword evidence="4" id="KW-1185">Reference proteome</keyword>